<gene>
    <name evidence="2" type="ORF">FCM35_KLT02844</name>
</gene>
<dbReference type="EMBL" id="SWLB01000012">
    <property type="protein sequence ID" value="KAF3331438.1"/>
    <property type="molecule type" value="Genomic_DNA"/>
</dbReference>
<feature type="compositionally biased region" description="Polar residues" evidence="1">
    <location>
        <begin position="208"/>
        <end position="217"/>
    </location>
</feature>
<accession>A0A833VQS8</accession>
<feature type="compositionally biased region" description="Low complexity" evidence="1">
    <location>
        <begin position="221"/>
        <end position="253"/>
    </location>
</feature>
<reference evidence="2" key="1">
    <citation type="submission" date="2020-01" db="EMBL/GenBank/DDBJ databases">
        <title>Genome sequence of Kobresia littledalei, the first chromosome-level genome in the family Cyperaceae.</title>
        <authorList>
            <person name="Qu G."/>
        </authorList>
    </citation>
    <scope>NUCLEOTIDE SEQUENCE</scope>
    <source>
        <strain evidence="2">C.B.Clarke</strain>
        <tissue evidence="2">Leaf</tissue>
    </source>
</reference>
<evidence type="ECO:0000256" key="1">
    <source>
        <dbReference type="SAM" id="MobiDB-lite"/>
    </source>
</evidence>
<feature type="compositionally biased region" description="Low complexity" evidence="1">
    <location>
        <begin position="125"/>
        <end position="143"/>
    </location>
</feature>
<sequence>MEKDRSSRGSQHQFSIYSNKGGIIVKEEVSSEKAFTKAVKDICVDESTQPLMERNMSLNFDHSVVGGVLAMELAREPVPKILSGPIASEKDVSGPIKMKKLGVDSDSVGIPQKLMNEGAVVQKPTETTLTNDTTTANQTDLTTVDNAIDKPSNNLNTFPKDIKSADNDSNSESKNPGEVGAGTDIVFGTDTSTGGKPVSPSKEKGQNEVASPTNSSRFFGPTAASIPSAPTSPIPNSDCISNRSDSTSTSNRSFAFPVLPREWTSSPVKMENTGKRRSKCRGCSALFCCN</sequence>
<dbReference type="Proteomes" id="UP000623129">
    <property type="component" value="Unassembled WGS sequence"/>
</dbReference>
<dbReference type="PANTHER" id="PTHR33914:SF2">
    <property type="entry name" value="OS02G0582100 PROTEIN"/>
    <property type="match status" value="1"/>
</dbReference>
<dbReference type="PANTHER" id="PTHR33914">
    <property type="entry name" value="18S PRE-RIBOSOMAL ASSEMBLY PROTEIN GAR2-LIKE PROTEIN"/>
    <property type="match status" value="1"/>
</dbReference>
<dbReference type="AlphaFoldDB" id="A0A833VQS8"/>
<organism evidence="2 3">
    <name type="scientific">Carex littledalei</name>
    <dbReference type="NCBI Taxonomy" id="544730"/>
    <lineage>
        <taxon>Eukaryota</taxon>
        <taxon>Viridiplantae</taxon>
        <taxon>Streptophyta</taxon>
        <taxon>Embryophyta</taxon>
        <taxon>Tracheophyta</taxon>
        <taxon>Spermatophyta</taxon>
        <taxon>Magnoliopsida</taxon>
        <taxon>Liliopsida</taxon>
        <taxon>Poales</taxon>
        <taxon>Cyperaceae</taxon>
        <taxon>Cyperoideae</taxon>
        <taxon>Cariceae</taxon>
        <taxon>Carex</taxon>
        <taxon>Carex subgen. Euthyceras</taxon>
    </lineage>
</organism>
<protein>
    <submittedName>
        <fullName evidence="2">Uncharacterized protein</fullName>
    </submittedName>
</protein>
<keyword evidence="3" id="KW-1185">Reference proteome</keyword>
<evidence type="ECO:0000313" key="2">
    <source>
        <dbReference type="EMBL" id="KAF3331438.1"/>
    </source>
</evidence>
<dbReference type="OrthoDB" id="1911032at2759"/>
<evidence type="ECO:0000313" key="3">
    <source>
        <dbReference type="Proteomes" id="UP000623129"/>
    </source>
</evidence>
<feature type="region of interest" description="Disordered" evidence="1">
    <location>
        <begin position="124"/>
        <end position="253"/>
    </location>
</feature>
<dbReference type="InterPro" id="IPR040378">
    <property type="entry name" value="BASL"/>
</dbReference>
<dbReference type="GO" id="GO:0009786">
    <property type="term" value="P:regulation of asymmetric cell division"/>
    <property type="evidence" value="ECO:0007669"/>
    <property type="project" value="InterPro"/>
</dbReference>
<name>A0A833VQS8_9POAL</name>
<comment type="caution">
    <text evidence="2">The sequence shown here is derived from an EMBL/GenBank/DDBJ whole genome shotgun (WGS) entry which is preliminary data.</text>
</comment>
<proteinExistence type="predicted"/>